<reference evidence="1 2" key="1">
    <citation type="submission" date="2024-09" db="EMBL/GenBank/DDBJ databases">
        <authorList>
            <person name="Sun Q."/>
            <person name="Mori K."/>
        </authorList>
    </citation>
    <scope>NUCLEOTIDE SEQUENCE [LARGE SCALE GENOMIC DNA]</scope>
    <source>
        <strain evidence="1 2">NCAIM B.02537</strain>
    </source>
</reference>
<proteinExistence type="predicted"/>
<keyword evidence="2" id="KW-1185">Reference proteome</keyword>
<evidence type="ECO:0000313" key="1">
    <source>
        <dbReference type="EMBL" id="MFC0588949.1"/>
    </source>
</evidence>
<dbReference type="EMBL" id="JBHLTL010000001">
    <property type="protein sequence ID" value="MFC0588949.1"/>
    <property type="molecule type" value="Genomic_DNA"/>
</dbReference>
<gene>
    <name evidence="1" type="ORF">ACFFF7_05935</name>
</gene>
<dbReference type="Proteomes" id="UP001589943">
    <property type="component" value="Unassembled WGS sequence"/>
</dbReference>
<protein>
    <submittedName>
        <fullName evidence="1">Uncharacterized protein</fullName>
    </submittedName>
</protein>
<organism evidence="1 2">
    <name type="scientific">Novosphingobium aquiterrae</name>
    <dbReference type="NCBI Taxonomy" id="624388"/>
    <lineage>
        <taxon>Bacteria</taxon>
        <taxon>Pseudomonadati</taxon>
        <taxon>Pseudomonadota</taxon>
        <taxon>Alphaproteobacteria</taxon>
        <taxon>Sphingomonadales</taxon>
        <taxon>Sphingomonadaceae</taxon>
        <taxon>Novosphingobium</taxon>
    </lineage>
</organism>
<dbReference type="RefSeq" id="WP_379480437.1">
    <property type="nucleotide sequence ID" value="NZ_JBHLTL010000001.1"/>
</dbReference>
<evidence type="ECO:0000313" key="2">
    <source>
        <dbReference type="Proteomes" id="UP001589943"/>
    </source>
</evidence>
<accession>A0ABV6PGJ0</accession>
<sequence>MKSPISTERKKVEAVPEWTQQLCKLALQCGNASPAGDPVLLGEAYRILSEAPSSFAGLIAELPDRHTIGGLIAVGAYESAALRLLPTQFGMMLSRGPGRDNWLASCCLGGRETDVTCIAGSASAALLGAYLQDLAGFFGADTGHSIPN</sequence>
<comment type="caution">
    <text evidence="1">The sequence shown here is derived from an EMBL/GenBank/DDBJ whole genome shotgun (WGS) entry which is preliminary data.</text>
</comment>
<name>A0ABV6PGJ0_9SPHN</name>